<dbReference type="AlphaFoldDB" id="A0A5B7GGD6"/>
<dbReference type="EMBL" id="VSRR010014087">
    <property type="protein sequence ID" value="MPC56616.1"/>
    <property type="molecule type" value="Genomic_DNA"/>
</dbReference>
<proteinExistence type="predicted"/>
<gene>
    <name evidence="1" type="ORF">E2C01_050580</name>
</gene>
<organism evidence="1 2">
    <name type="scientific">Portunus trituberculatus</name>
    <name type="common">Swimming crab</name>
    <name type="synonym">Neptunus trituberculatus</name>
    <dbReference type="NCBI Taxonomy" id="210409"/>
    <lineage>
        <taxon>Eukaryota</taxon>
        <taxon>Metazoa</taxon>
        <taxon>Ecdysozoa</taxon>
        <taxon>Arthropoda</taxon>
        <taxon>Crustacea</taxon>
        <taxon>Multicrustacea</taxon>
        <taxon>Malacostraca</taxon>
        <taxon>Eumalacostraca</taxon>
        <taxon>Eucarida</taxon>
        <taxon>Decapoda</taxon>
        <taxon>Pleocyemata</taxon>
        <taxon>Brachyura</taxon>
        <taxon>Eubrachyura</taxon>
        <taxon>Portunoidea</taxon>
        <taxon>Portunidae</taxon>
        <taxon>Portuninae</taxon>
        <taxon>Portunus</taxon>
    </lineage>
</organism>
<evidence type="ECO:0000313" key="2">
    <source>
        <dbReference type="Proteomes" id="UP000324222"/>
    </source>
</evidence>
<reference evidence="1 2" key="1">
    <citation type="submission" date="2019-05" db="EMBL/GenBank/DDBJ databases">
        <title>Another draft genome of Portunus trituberculatus and its Hox gene families provides insights of decapod evolution.</title>
        <authorList>
            <person name="Jeong J.-H."/>
            <person name="Song I."/>
            <person name="Kim S."/>
            <person name="Choi T."/>
            <person name="Kim D."/>
            <person name="Ryu S."/>
            <person name="Kim W."/>
        </authorList>
    </citation>
    <scope>NUCLEOTIDE SEQUENCE [LARGE SCALE GENOMIC DNA]</scope>
    <source>
        <tissue evidence="1">Muscle</tissue>
    </source>
</reference>
<comment type="caution">
    <text evidence="1">The sequence shown here is derived from an EMBL/GenBank/DDBJ whole genome shotgun (WGS) entry which is preliminary data.</text>
</comment>
<dbReference type="Proteomes" id="UP000324222">
    <property type="component" value="Unassembled WGS sequence"/>
</dbReference>
<protein>
    <submittedName>
        <fullName evidence="1">Uncharacterized protein</fullName>
    </submittedName>
</protein>
<keyword evidence="2" id="KW-1185">Reference proteome</keyword>
<accession>A0A5B7GGD6</accession>
<name>A0A5B7GGD6_PORTR</name>
<sequence>MFDLILEKIPNSQTSTHVVVNKGSLASPSPPSIICAAATVPFRNPITSNTGNPVYQMPVRIPSPATVLRKTTFF</sequence>
<evidence type="ECO:0000313" key="1">
    <source>
        <dbReference type="EMBL" id="MPC56616.1"/>
    </source>
</evidence>